<gene>
    <name evidence="1" type="ORF">ACEZDG_04600</name>
</gene>
<proteinExistence type="predicted"/>
<dbReference type="Pfam" id="PF07332">
    <property type="entry name" value="Phage_holin_3_6"/>
    <property type="match status" value="1"/>
</dbReference>
<dbReference type="InterPro" id="IPR009937">
    <property type="entry name" value="Phage_holin_3_6"/>
</dbReference>
<sequence>MEPTEQTLAARNAADAPVGDLVSRATAQISQLVREELLLARAEMSQKGKRLGIGGGLFGGAGLLAVLGLQALVVTAIAGLAMAVPVWASALIVAAVLLLVAAVLALAGKREVARAVPPAPEQAVAGLKADVETIKENVKR</sequence>
<protein>
    <submittedName>
        <fullName evidence="1">Phage holin family protein</fullName>
    </submittedName>
</protein>
<comment type="caution">
    <text evidence="1">The sequence shown here is derived from an EMBL/GenBank/DDBJ whole genome shotgun (WGS) entry which is preliminary data.</text>
</comment>
<name>A0ABV6V497_9ACTN</name>
<reference evidence="1 2" key="1">
    <citation type="submission" date="2024-09" db="EMBL/GenBank/DDBJ databases">
        <authorList>
            <person name="Lee S.D."/>
        </authorList>
    </citation>
    <scope>NUCLEOTIDE SEQUENCE [LARGE SCALE GENOMIC DNA]</scope>
    <source>
        <strain evidence="1 2">N1-1</strain>
    </source>
</reference>
<accession>A0ABV6V497</accession>
<evidence type="ECO:0000313" key="1">
    <source>
        <dbReference type="EMBL" id="MFC1408554.1"/>
    </source>
</evidence>
<dbReference type="EMBL" id="JBHEZX010000002">
    <property type="protein sequence ID" value="MFC1408554.1"/>
    <property type="molecule type" value="Genomic_DNA"/>
</dbReference>
<keyword evidence="2" id="KW-1185">Reference proteome</keyword>
<evidence type="ECO:0000313" key="2">
    <source>
        <dbReference type="Proteomes" id="UP001592582"/>
    </source>
</evidence>
<organism evidence="1 2">
    <name type="scientific">Streptacidiphilus alkalitolerans</name>
    <dbReference type="NCBI Taxonomy" id="3342712"/>
    <lineage>
        <taxon>Bacteria</taxon>
        <taxon>Bacillati</taxon>
        <taxon>Actinomycetota</taxon>
        <taxon>Actinomycetes</taxon>
        <taxon>Kitasatosporales</taxon>
        <taxon>Streptomycetaceae</taxon>
        <taxon>Streptacidiphilus</taxon>
    </lineage>
</organism>
<dbReference type="Proteomes" id="UP001592582">
    <property type="component" value="Unassembled WGS sequence"/>
</dbReference>